<protein>
    <recommendedName>
        <fullName evidence="3">HPt domain-containing protein</fullName>
    </recommendedName>
</protein>
<dbReference type="Proteomes" id="UP000288279">
    <property type="component" value="Unassembled WGS sequence"/>
</dbReference>
<evidence type="ECO:0000256" key="2">
    <source>
        <dbReference type="PROSITE-ProRule" id="PRU00110"/>
    </source>
</evidence>
<dbReference type="PROSITE" id="PS50894">
    <property type="entry name" value="HPT"/>
    <property type="match status" value="1"/>
</dbReference>
<gene>
    <name evidence="4" type="ORF">CWI83_07155</name>
</gene>
<keyword evidence="1" id="KW-0902">Two-component regulatory system</keyword>
<dbReference type="Gene3D" id="1.20.120.160">
    <property type="entry name" value="HPT domain"/>
    <property type="match status" value="1"/>
</dbReference>
<sequence>MVIWNQQEFVNELNGHTDLCVAVVSACMQELDAFCVELARLSPQPEHAGTIEKLAHAMYGAAAQVRLTHLADVLKRLENEAELKQVQEQTQAEVFAVAAETLQQLEQFIADNG</sequence>
<name>A0A432ZFG1_9GAMM</name>
<organism evidence="4 5">
    <name type="scientific">Pseudidiomarina taiwanensis</name>
    <dbReference type="NCBI Taxonomy" id="337250"/>
    <lineage>
        <taxon>Bacteria</taxon>
        <taxon>Pseudomonadati</taxon>
        <taxon>Pseudomonadota</taxon>
        <taxon>Gammaproteobacteria</taxon>
        <taxon>Alteromonadales</taxon>
        <taxon>Idiomarinaceae</taxon>
        <taxon>Pseudidiomarina</taxon>
    </lineage>
</organism>
<evidence type="ECO:0000313" key="4">
    <source>
        <dbReference type="EMBL" id="RUO76698.1"/>
    </source>
</evidence>
<feature type="domain" description="HPt" evidence="3">
    <location>
        <begin position="12"/>
        <end position="112"/>
    </location>
</feature>
<reference evidence="4 5" key="1">
    <citation type="journal article" date="2011" name="Front. Microbiol.">
        <title>Genomic signatures of strain selection and enhancement in Bacillus atrophaeus var. globigii, a historical biowarfare simulant.</title>
        <authorList>
            <person name="Gibbons H.S."/>
            <person name="Broomall S.M."/>
            <person name="McNew L.A."/>
            <person name="Daligault H."/>
            <person name="Chapman C."/>
            <person name="Bruce D."/>
            <person name="Karavis M."/>
            <person name="Krepps M."/>
            <person name="McGregor P.A."/>
            <person name="Hong C."/>
            <person name="Park K.H."/>
            <person name="Akmal A."/>
            <person name="Feldman A."/>
            <person name="Lin J.S."/>
            <person name="Chang W.E."/>
            <person name="Higgs B.W."/>
            <person name="Demirev P."/>
            <person name="Lindquist J."/>
            <person name="Liem A."/>
            <person name="Fochler E."/>
            <person name="Read T.D."/>
            <person name="Tapia R."/>
            <person name="Johnson S."/>
            <person name="Bishop-Lilly K.A."/>
            <person name="Detter C."/>
            <person name="Han C."/>
            <person name="Sozhamannan S."/>
            <person name="Rosenzweig C.N."/>
            <person name="Skowronski E.W."/>
        </authorList>
    </citation>
    <scope>NUCLEOTIDE SEQUENCE [LARGE SCALE GENOMIC DNA]</scope>
    <source>
        <strain evidence="4 5">PIT1</strain>
    </source>
</reference>
<proteinExistence type="predicted"/>
<dbReference type="InterPro" id="IPR036641">
    <property type="entry name" value="HPT_dom_sf"/>
</dbReference>
<keyword evidence="2" id="KW-0597">Phosphoprotein</keyword>
<evidence type="ECO:0000313" key="5">
    <source>
        <dbReference type="Proteomes" id="UP000288279"/>
    </source>
</evidence>
<dbReference type="GO" id="GO:0004672">
    <property type="term" value="F:protein kinase activity"/>
    <property type="evidence" value="ECO:0007669"/>
    <property type="project" value="UniProtKB-ARBA"/>
</dbReference>
<dbReference type="EMBL" id="PIQG01000003">
    <property type="protein sequence ID" value="RUO76698.1"/>
    <property type="molecule type" value="Genomic_DNA"/>
</dbReference>
<dbReference type="SUPFAM" id="SSF47226">
    <property type="entry name" value="Histidine-containing phosphotransfer domain, HPT domain"/>
    <property type="match status" value="1"/>
</dbReference>
<comment type="caution">
    <text evidence="4">The sequence shown here is derived from an EMBL/GenBank/DDBJ whole genome shotgun (WGS) entry which is preliminary data.</text>
</comment>
<accession>A0A432ZFG1</accession>
<keyword evidence="5" id="KW-1185">Reference proteome</keyword>
<dbReference type="InterPro" id="IPR008207">
    <property type="entry name" value="Sig_transdc_His_kin_Hpt_dom"/>
</dbReference>
<dbReference type="RefSeq" id="WP_126827580.1">
    <property type="nucleotide sequence ID" value="NZ_PIQG01000003.1"/>
</dbReference>
<feature type="modified residue" description="Phosphohistidine" evidence="2">
    <location>
        <position position="56"/>
    </location>
</feature>
<dbReference type="GO" id="GO:0000160">
    <property type="term" value="P:phosphorelay signal transduction system"/>
    <property type="evidence" value="ECO:0007669"/>
    <property type="project" value="UniProtKB-KW"/>
</dbReference>
<evidence type="ECO:0000256" key="1">
    <source>
        <dbReference type="ARBA" id="ARBA00023012"/>
    </source>
</evidence>
<dbReference type="AlphaFoldDB" id="A0A432ZFG1"/>
<evidence type="ECO:0000259" key="3">
    <source>
        <dbReference type="PROSITE" id="PS50894"/>
    </source>
</evidence>